<keyword evidence="1" id="KW-0472">Membrane</keyword>
<reference evidence="2 3" key="1">
    <citation type="submission" date="2021-07" db="EMBL/GenBank/DDBJ databases">
        <title>Shewanella sp. nov, isolated from SCS.</title>
        <authorList>
            <person name="Cao W.R."/>
        </authorList>
    </citation>
    <scope>NUCLEOTIDE SEQUENCE [LARGE SCALE GENOMIC DNA]</scope>
    <source>
        <strain evidence="2 3">NR704-98</strain>
    </source>
</reference>
<keyword evidence="1" id="KW-0812">Transmembrane</keyword>
<dbReference type="EMBL" id="JAHZST010000003">
    <property type="protein sequence ID" value="MBW8183048.1"/>
    <property type="molecule type" value="Genomic_DNA"/>
</dbReference>
<feature type="transmembrane region" description="Helical" evidence="1">
    <location>
        <begin position="63"/>
        <end position="84"/>
    </location>
</feature>
<feature type="transmembrane region" description="Helical" evidence="1">
    <location>
        <begin position="6"/>
        <end position="28"/>
    </location>
</feature>
<comment type="caution">
    <text evidence="2">The sequence shown here is derived from an EMBL/GenBank/DDBJ whole genome shotgun (WGS) entry which is preliminary data.</text>
</comment>
<name>A0ABS7E053_9GAMM</name>
<organism evidence="2 3">
    <name type="scientific">Shewanella nanhaiensis</name>
    <dbReference type="NCBI Taxonomy" id="2864872"/>
    <lineage>
        <taxon>Bacteria</taxon>
        <taxon>Pseudomonadati</taxon>
        <taxon>Pseudomonadota</taxon>
        <taxon>Gammaproteobacteria</taxon>
        <taxon>Alteromonadales</taxon>
        <taxon>Shewanellaceae</taxon>
        <taxon>Shewanella</taxon>
    </lineage>
</organism>
<evidence type="ECO:0000313" key="2">
    <source>
        <dbReference type="EMBL" id="MBW8183048.1"/>
    </source>
</evidence>
<dbReference type="Proteomes" id="UP001195963">
    <property type="component" value="Unassembled WGS sequence"/>
</dbReference>
<sequence>MKKLSWLLIFIPALSVCAAVILGIAHYFHLIDSSDLVVKMMMFILGLNLASCLFIAMKTSGNLPYLLLGNMMFFIVFVFSITTVRNHNCNHHEDVEVFQHLHEFEGINIGVDIRCDTCS</sequence>
<accession>A0ABS7E053</accession>
<proteinExistence type="predicted"/>
<feature type="transmembrane region" description="Helical" evidence="1">
    <location>
        <begin position="40"/>
        <end position="57"/>
    </location>
</feature>
<keyword evidence="1" id="KW-1133">Transmembrane helix</keyword>
<evidence type="ECO:0000256" key="1">
    <source>
        <dbReference type="SAM" id="Phobius"/>
    </source>
</evidence>
<evidence type="ECO:0000313" key="3">
    <source>
        <dbReference type="Proteomes" id="UP001195963"/>
    </source>
</evidence>
<protein>
    <submittedName>
        <fullName evidence="2">Uncharacterized protein</fullName>
    </submittedName>
</protein>
<keyword evidence="3" id="KW-1185">Reference proteome</keyword>
<dbReference type="RefSeq" id="WP_220108697.1">
    <property type="nucleotide sequence ID" value="NZ_JAHZST010000003.1"/>
</dbReference>
<gene>
    <name evidence="2" type="ORF">K0625_05180</name>
</gene>